<keyword evidence="3" id="KW-1185">Reference proteome</keyword>
<dbReference type="RefSeq" id="WP_245845433.1">
    <property type="nucleotide sequence ID" value="NZ_LT592170.1"/>
</dbReference>
<dbReference type="Pfam" id="PF13439">
    <property type="entry name" value="Glyco_transf_4"/>
    <property type="match status" value="1"/>
</dbReference>
<dbReference type="GO" id="GO:0016757">
    <property type="term" value="F:glycosyltransferase activity"/>
    <property type="evidence" value="ECO:0007669"/>
    <property type="project" value="UniProtKB-ARBA"/>
</dbReference>
<dbReference type="AlphaFoldDB" id="A0A238D0P0"/>
<reference evidence="2 3" key="1">
    <citation type="submission" date="2016-06" db="EMBL/GenBank/DDBJ databases">
        <authorList>
            <person name="Kjaerup R.B."/>
            <person name="Dalgaard T.S."/>
            <person name="Juul-Madsen H.R."/>
        </authorList>
    </citation>
    <scope>NUCLEOTIDE SEQUENCE [LARGE SCALE GENOMIC DNA]</scope>
    <source>
        <strain evidence="2 3">DSM 16361</strain>
    </source>
</reference>
<keyword evidence="2" id="KW-0808">Transferase</keyword>
<dbReference type="InterPro" id="IPR028098">
    <property type="entry name" value="Glyco_trans_4-like_N"/>
</dbReference>
<proteinExistence type="predicted"/>
<sequence>MPHADADSPLVVHMIDELPRDGAEMLLLDLMRHREPGFRYAVVCIIRGGPLEEEFARIGIPVIIFGRRGKLDVSLVLRLASWLRRNQAAIVHTHLFTADTYGRLGDRRT</sequence>
<evidence type="ECO:0000313" key="2">
    <source>
        <dbReference type="EMBL" id="SBP86795.1"/>
    </source>
</evidence>
<dbReference type="SUPFAM" id="SSF53756">
    <property type="entry name" value="UDP-Glycosyltransferase/glycogen phosphorylase"/>
    <property type="match status" value="1"/>
</dbReference>
<name>A0A238D0P0_THIDL</name>
<evidence type="ECO:0000313" key="3">
    <source>
        <dbReference type="Proteomes" id="UP000214566"/>
    </source>
</evidence>
<accession>A0A238D0P0</accession>
<dbReference type="EMBL" id="FLMQ01000045">
    <property type="protein sequence ID" value="SBP86795.1"/>
    <property type="molecule type" value="Genomic_DNA"/>
</dbReference>
<organism evidence="2 3">
    <name type="scientific">Thiomonas delicata</name>
    <name type="common">Thiomonas cuprina</name>
    <dbReference type="NCBI Taxonomy" id="364030"/>
    <lineage>
        <taxon>Bacteria</taxon>
        <taxon>Pseudomonadati</taxon>
        <taxon>Pseudomonadota</taxon>
        <taxon>Betaproteobacteria</taxon>
        <taxon>Burkholderiales</taxon>
        <taxon>Thiomonas</taxon>
    </lineage>
</organism>
<dbReference type="Proteomes" id="UP000214566">
    <property type="component" value="Unassembled WGS sequence"/>
</dbReference>
<evidence type="ECO:0000259" key="1">
    <source>
        <dbReference type="Pfam" id="PF13439"/>
    </source>
</evidence>
<gene>
    <name evidence="2" type="ORF">THIARS_50043</name>
</gene>
<protein>
    <submittedName>
        <fullName evidence="2">Glycosyl transferase group 1</fullName>
    </submittedName>
</protein>
<feature type="domain" description="Glycosyltransferase subfamily 4-like N-terminal" evidence="1">
    <location>
        <begin position="22"/>
        <end position="104"/>
    </location>
</feature>